<gene>
    <name evidence="2" type="ORF">GM672_00760</name>
</gene>
<protein>
    <recommendedName>
        <fullName evidence="4">Lipoprotein</fullName>
    </recommendedName>
</protein>
<organism evidence="2 3">
    <name type="scientific">Pseudoduganella buxea</name>
    <dbReference type="NCBI Taxonomy" id="1949069"/>
    <lineage>
        <taxon>Bacteria</taxon>
        <taxon>Pseudomonadati</taxon>
        <taxon>Pseudomonadota</taxon>
        <taxon>Betaproteobacteria</taxon>
        <taxon>Burkholderiales</taxon>
        <taxon>Oxalobacteraceae</taxon>
        <taxon>Telluria group</taxon>
        <taxon>Pseudoduganella</taxon>
    </lineage>
</organism>
<name>A0A6I3SQB5_9BURK</name>
<proteinExistence type="predicted"/>
<dbReference type="EMBL" id="WNKZ01000001">
    <property type="protein sequence ID" value="MTV51254.1"/>
    <property type="molecule type" value="Genomic_DNA"/>
</dbReference>
<feature type="chain" id="PRO_5026127223" description="Lipoprotein" evidence="1">
    <location>
        <begin position="25"/>
        <end position="459"/>
    </location>
</feature>
<evidence type="ECO:0000313" key="2">
    <source>
        <dbReference type="EMBL" id="MTV51254.1"/>
    </source>
</evidence>
<accession>A0A6I3SQB5</accession>
<dbReference type="PROSITE" id="PS51257">
    <property type="entry name" value="PROKAR_LIPOPROTEIN"/>
    <property type="match status" value="1"/>
</dbReference>
<sequence length="459" mass="48277">MPLYPRFAPALALPVLLAMLSACGGGGAAGTGHTPLPAPVEPVSVALPGLAVLKARASADHWVAMAGTPRAIADVTIPERRLRIGAATWQPPAGWRLVDFALHPSGETSAVLSDGATLRLVRLDRRGQVLAQVPFTDPLVASDPTDADAGEIRERAALAPWKSRDAVRLAPVGEEVALALRGGGNAVVAYRLDGAYRPRWRTLVEPGIYLDAQRPTSGSFDPFEGMENHWQVFMDADVQGRVAVGVAISSRAELGPAHARHFGEALPVGMVDGVLVTVLAADGRRSPAIALDNRDKAELHTLRWWGDTLLLAGRVRTGRTADGSGWDGYVARLHAGSRQVLAYRLADVDRGDAILDAVPLADGRVLVAGAAGYTQNPGGESVLDASLPLLARVDLATGAVRRIPLAAGPRGNQVRGLAPWHGNWLLGGSDNLPATHTEDADPARVTADGYLRETALPAE</sequence>
<evidence type="ECO:0008006" key="4">
    <source>
        <dbReference type="Google" id="ProtNLM"/>
    </source>
</evidence>
<dbReference type="Proteomes" id="UP000430634">
    <property type="component" value="Unassembled WGS sequence"/>
</dbReference>
<evidence type="ECO:0000256" key="1">
    <source>
        <dbReference type="SAM" id="SignalP"/>
    </source>
</evidence>
<evidence type="ECO:0000313" key="3">
    <source>
        <dbReference type="Proteomes" id="UP000430634"/>
    </source>
</evidence>
<keyword evidence="1" id="KW-0732">Signal</keyword>
<dbReference type="AlphaFoldDB" id="A0A6I3SQB5"/>
<dbReference type="OrthoDB" id="8736156at2"/>
<comment type="caution">
    <text evidence="2">The sequence shown here is derived from an EMBL/GenBank/DDBJ whole genome shotgun (WGS) entry which is preliminary data.</text>
</comment>
<reference evidence="2 3" key="1">
    <citation type="submission" date="2019-11" db="EMBL/GenBank/DDBJ databases">
        <title>Type strains purchased from KCTC, JCM and DSMZ.</title>
        <authorList>
            <person name="Lu H."/>
        </authorList>
    </citation>
    <scope>NUCLEOTIDE SEQUENCE [LARGE SCALE GENOMIC DNA]</scope>
    <source>
        <strain evidence="2 3">KCTC 52429</strain>
    </source>
</reference>
<feature type="signal peptide" evidence="1">
    <location>
        <begin position="1"/>
        <end position="24"/>
    </location>
</feature>
<dbReference type="RefSeq" id="WP_155468608.1">
    <property type="nucleotide sequence ID" value="NZ_BMKG01000006.1"/>
</dbReference>